<dbReference type="SMART" id="SM00388">
    <property type="entry name" value="HisKA"/>
    <property type="match status" value="1"/>
</dbReference>
<dbReference type="Gene3D" id="3.40.50.2300">
    <property type="match status" value="1"/>
</dbReference>
<dbReference type="InterPro" id="IPR020449">
    <property type="entry name" value="Tscrpt_reg_AraC-type_HTH"/>
</dbReference>
<keyword evidence="3 7" id="KW-0597">Phosphoprotein</keyword>
<dbReference type="PROSITE" id="PS01124">
    <property type="entry name" value="HTH_ARAC_FAMILY_2"/>
    <property type="match status" value="1"/>
</dbReference>
<dbReference type="InterPro" id="IPR003594">
    <property type="entry name" value="HATPase_dom"/>
</dbReference>
<dbReference type="PROSITE" id="PS50109">
    <property type="entry name" value="HIS_KIN"/>
    <property type="match status" value="1"/>
</dbReference>
<feature type="coiled-coil region" evidence="8">
    <location>
        <begin position="275"/>
        <end position="313"/>
    </location>
</feature>
<evidence type="ECO:0000256" key="9">
    <source>
        <dbReference type="SAM" id="Phobius"/>
    </source>
</evidence>
<dbReference type="SUPFAM" id="SSF46689">
    <property type="entry name" value="Homeodomain-like"/>
    <property type="match status" value="1"/>
</dbReference>
<evidence type="ECO:0000256" key="7">
    <source>
        <dbReference type="PROSITE-ProRule" id="PRU00169"/>
    </source>
</evidence>
<evidence type="ECO:0000256" key="8">
    <source>
        <dbReference type="SAM" id="Coils"/>
    </source>
</evidence>
<keyword evidence="14" id="KW-1185">Reference proteome</keyword>
<organism evidence="13 14">
    <name type="scientific">Flagellimonas profundi</name>
    <dbReference type="NCBI Taxonomy" id="2915620"/>
    <lineage>
        <taxon>Bacteria</taxon>
        <taxon>Pseudomonadati</taxon>
        <taxon>Bacteroidota</taxon>
        <taxon>Flavobacteriia</taxon>
        <taxon>Flavobacteriales</taxon>
        <taxon>Flavobacteriaceae</taxon>
        <taxon>Flagellimonas</taxon>
    </lineage>
</organism>
<dbReference type="InterPro" id="IPR018062">
    <property type="entry name" value="HTH_AraC-typ_CS"/>
</dbReference>
<accession>A0ABS3FIW5</accession>
<dbReference type="InterPro" id="IPR009057">
    <property type="entry name" value="Homeodomain-like_sf"/>
</dbReference>
<dbReference type="PANTHER" id="PTHR43547:SF2">
    <property type="entry name" value="HYBRID SIGNAL TRANSDUCTION HISTIDINE KINASE C"/>
    <property type="match status" value="1"/>
</dbReference>
<dbReference type="EC" id="2.7.13.3" evidence="2"/>
<reference evidence="13 14" key="1">
    <citation type="submission" date="2021-03" db="EMBL/GenBank/DDBJ databases">
        <title>Muricauda lutimaris sp. nov. and Muricauda ruestringensis sp. nov, two marine members of the Flavobacteriaceae isolated from deep sea sediments of Western Pacific.</title>
        <authorList>
            <person name="Zhao S."/>
            <person name="Liu R."/>
        </authorList>
    </citation>
    <scope>NUCLEOTIDE SEQUENCE [LARGE SCALE GENOMIC DNA]</scope>
    <source>
        <strain evidence="13 14">BC31-3-A3</strain>
    </source>
</reference>
<dbReference type="Pfam" id="PF00512">
    <property type="entry name" value="HisKA"/>
    <property type="match status" value="1"/>
</dbReference>
<dbReference type="RefSeq" id="WP_207030058.1">
    <property type="nucleotide sequence ID" value="NZ_JAFLNM010000004.1"/>
</dbReference>
<dbReference type="EMBL" id="JAFLNM010000004">
    <property type="protein sequence ID" value="MBO0343089.1"/>
    <property type="molecule type" value="Genomic_DNA"/>
</dbReference>
<feature type="transmembrane region" description="Helical" evidence="9">
    <location>
        <begin position="207"/>
        <end position="226"/>
    </location>
</feature>
<keyword evidence="9" id="KW-0472">Membrane</keyword>
<feature type="transmembrane region" description="Helical" evidence="9">
    <location>
        <begin position="51"/>
        <end position="70"/>
    </location>
</feature>
<proteinExistence type="predicted"/>
<keyword evidence="5" id="KW-0238">DNA-binding</keyword>
<feature type="transmembrane region" description="Helical" evidence="9">
    <location>
        <begin position="77"/>
        <end position="95"/>
    </location>
</feature>
<feature type="domain" description="HTH araC/xylS-type" evidence="10">
    <location>
        <begin position="732"/>
        <end position="831"/>
    </location>
</feature>
<dbReference type="InterPro" id="IPR036097">
    <property type="entry name" value="HisK_dim/P_sf"/>
</dbReference>
<evidence type="ECO:0000259" key="11">
    <source>
        <dbReference type="PROSITE" id="PS50109"/>
    </source>
</evidence>
<evidence type="ECO:0000313" key="13">
    <source>
        <dbReference type="EMBL" id="MBO0343089.1"/>
    </source>
</evidence>
<dbReference type="InterPro" id="IPR036890">
    <property type="entry name" value="HATPase_C_sf"/>
</dbReference>
<name>A0ABS3FIW5_9FLAO</name>
<keyword evidence="6" id="KW-0804">Transcription</keyword>
<dbReference type="Pfam" id="PF00072">
    <property type="entry name" value="Response_reg"/>
    <property type="match status" value="1"/>
</dbReference>
<dbReference type="PRINTS" id="PR00032">
    <property type="entry name" value="HTHARAC"/>
</dbReference>
<evidence type="ECO:0000259" key="10">
    <source>
        <dbReference type="PROSITE" id="PS01124"/>
    </source>
</evidence>
<feature type="transmembrane region" description="Helical" evidence="9">
    <location>
        <begin position="110"/>
        <end position="129"/>
    </location>
</feature>
<dbReference type="InterPro" id="IPR018060">
    <property type="entry name" value="HTH_AraC"/>
</dbReference>
<dbReference type="PROSITE" id="PS00041">
    <property type="entry name" value="HTH_ARAC_FAMILY_1"/>
    <property type="match status" value="1"/>
</dbReference>
<dbReference type="InterPro" id="IPR003661">
    <property type="entry name" value="HisK_dim/P_dom"/>
</dbReference>
<dbReference type="InterPro" id="IPR011623">
    <property type="entry name" value="7TMR_DISM_rcpt_extracell_dom1"/>
</dbReference>
<sequence length="835" mass="95669">MKIAGLQIKVKTLLSILLLFCCTVVFSQEQSGAQLFTLNEYRAASKAIFTSVFFLGAFLVMGFYMLLLYIQNKKKDYLYYAVYLIIFTIYFFLRTDSVVKFDLFNLGQSYYYYLLTPLLLVITGVYVKFINIFAEIEKYDRDFASRLNIFSKLLYTIAGLIFLFTLFTDQLEVVERYQHFVMIPMHLYTLMALIRAFLVIKSNLRYYVLFANLFLFAFSILGVYAAQGHNFSENVTSHHLLGFYTFNASQLGTFLEMICFSLGLGYKFSLIEKEKDEVKQKYIEQLKENEEVSKKLNEELSELVAERTKELEKKTSLLEKEQQLKSKLYVDISHEFRTPLTLISGPTEAKLREGNLSDADYNLFSMIKRNTSRLLSLVNQLLDLAKLDKGRLKLKINQGNLGLLINFIASSFEFKTSAKKIQYSYNIQSIPKAWFDEDIIEKIVTNLLSNALKYCPENGICELDASKKDKTLFLKIRNSVDDISEIPLDKLFNRFYQNNEYAEGAGIGLSLVKELVQLHKGSIDVSAKEDNTIEFTVQIPIGKTSFSPNDIVPVPKKVPKLMVENNGPGENRSSNLEETKDGLPILLVVEDNKDVRDFIKSSLKTNYSIYEAKNGQFGIEEALRLIPDVILSDIKMPVMDGITMCNKLKQDQRTSHIPIVLLTAGVGEEQELKSLKSGADDFIVKPFKLPILEKRLANLIEVRKALRDRYSKEFVLKPNDISITSAEEAFLNKIQKILDKELSNSDFNAAKLSEMLGISRMQLHRKLLAYTNLSTSNFIRSQRLKQALAMLENSKANINEIAYSVGFNTPSYFIKCFKETYNKTPLEYSQSIHNQ</sequence>
<comment type="caution">
    <text evidence="13">The sequence shown here is derived from an EMBL/GenBank/DDBJ whole genome shotgun (WGS) entry which is preliminary data.</text>
</comment>
<keyword evidence="9" id="KW-0812">Transmembrane</keyword>
<feature type="domain" description="Response regulatory" evidence="12">
    <location>
        <begin position="585"/>
        <end position="700"/>
    </location>
</feature>
<dbReference type="Pfam" id="PF07695">
    <property type="entry name" value="7TMR-DISM_7TM"/>
    <property type="match status" value="1"/>
</dbReference>
<comment type="catalytic activity">
    <reaction evidence="1">
        <text>ATP + protein L-histidine = ADP + protein N-phospho-L-histidine.</text>
        <dbReference type="EC" id="2.7.13.3"/>
    </reaction>
</comment>
<feature type="transmembrane region" description="Helical" evidence="9">
    <location>
        <begin position="149"/>
        <end position="167"/>
    </location>
</feature>
<dbReference type="SUPFAM" id="SSF55874">
    <property type="entry name" value="ATPase domain of HSP90 chaperone/DNA topoisomerase II/histidine kinase"/>
    <property type="match status" value="1"/>
</dbReference>
<dbReference type="SUPFAM" id="SSF52172">
    <property type="entry name" value="CheY-like"/>
    <property type="match status" value="1"/>
</dbReference>
<keyword evidence="9" id="KW-1133">Transmembrane helix</keyword>
<dbReference type="Proteomes" id="UP000664807">
    <property type="component" value="Unassembled WGS sequence"/>
</dbReference>
<dbReference type="InterPro" id="IPR001789">
    <property type="entry name" value="Sig_transdc_resp-reg_receiver"/>
</dbReference>
<evidence type="ECO:0000256" key="1">
    <source>
        <dbReference type="ARBA" id="ARBA00000085"/>
    </source>
</evidence>
<feature type="modified residue" description="4-aspartylphosphate" evidence="7">
    <location>
        <position position="633"/>
    </location>
</feature>
<dbReference type="SMART" id="SM00387">
    <property type="entry name" value="HATPase_c"/>
    <property type="match status" value="1"/>
</dbReference>
<keyword evidence="4" id="KW-0805">Transcription regulation</keyword>
<dbReference type="PROSITE" id="PS50110">
    <property type="entry name" value="RESPONSE_REGULATORY"/>
    <property type="match status" value="1"/>
</dbReference>
<dbReference type="Gene3D" id="3.30.565.10">
    <property type="entry name" value="Histidine kinase-like ATPase, C-terminal domain"/>
    <property type="match status" value="1"/>
</dbReference>
<feature type="transmembrane region" description="Helical" evidence="9">
    <location>
        <begin position="179"/>
        <end position="200"/>
    </location>
</feature>
<dbReference type="PANTHER" id="PTHR43547">
    <property type="entry name" value="TWO-COMPONENT HISTIDINE KINASE"/>
    <property type="match status" value="1"/>
</dbReference>
<dbReference type="Gene3D" id="1.10.287.130">
    <property type="match status" value="1"/>
</dbReference>
<evidence type="ECO:0000256" key="6">
    <source>
        <dbReference type="ARBA" id="ARBA00023163"/>
    </source>
</evidence>
<dbReference type="SMART" id="SM00342">
    <property type="entry name" value="HTH_ARAC"/>
    <property type="match status" value="1"/>
</dbReference>
<dbReference type="InterPro" id="IPR011006">
    <property type="entry name" value="CheY-like_superfamily"/>
</dbReference>
<dbReference type="SUPFAM" id="SSF47384">
    <property type="entry name" value="Homodimeric domain of signal transducing histidine kinase"/>
    <property type="match status" value="1"/>
</dbReference>
<dbReference type="Pfam" id="PF12833">
    <property type="entry name" value="HTH_18"/>
    <property type="match status" value="1"/>
</dbReference>
<dbReference type="SMART" id="SM00448">
    <property type="entry name" value="REC"/>
    <property type="match status" value="1"/>
</dbReference>
<dbReference type="Gene3D" id="1.10.10.60">
    <property type="entry name" value="Homeodomain-like"/>
    <property type="match status" value="1"/>
</dbReference>
<feature type="domain" description="Histidine kinase" evidence="11">
    <location>
        <begin position="331"/>
        <end position="543"/>
    </location>
</feature>
<evidence type="ECO:0000259" key="12">
    <source>
        <dbReference type="PROSITE" id="PS50110"/>
    </source>
</evidence>
<dbReference type="Pfam" id="PF02518">
    <property type="entry name" value="HATPase_c"/>
    <property type="match status" value="1"/>
</dbReference>
<protein>
    <recommendedName>
        <fullName evidence="2">histidine kinase</fullName>
        <ecNumber evidence="2">2.7.13.3</ecNumber>
    </recommendedName>
</protein>
<evidence type="ECO:0000256" key="3">
    <source>
        <dbReference type="ARBA" id="ARBA00022553"/>
    </source>
</evidence>
<evidence type="ECO:0000313" key="14">
    <source>
        <dbReference type="Proteomes" id="UP000664807"/>
    </source>
</evidence>
<dbReference type="InterPro" id="IPR005467">
    <property type="entry name" value="His_kinase_dom"/>
</dbReference>
<evidence type="ECO:0000256" key="4">
    <source>
        <dbReference type="ARBA" id="ARBA00023015"/>
    </source>
</evidence>
<dbReference type="CDD" id="cd00082">
    <property type="entry name" value="HisKA"/>
    <property type="match status" value="1"/>
</dbReference>
<keyword evidence="8" id="KW-0175">Coiled coil</keyword>
<evidence type="ECO:0000256" key="5">
    <source>
        <dbReference type="ARBA" id="ARBA00023125"/>
    </source>
</evidence>
<gene>
    <name evidence="13" type="ORF">J0654_15650</name>
</gene>
<evidence type="ECO:0000256" key="2">
    <source>
        <dbReference type="ARBA" id="ARBA00012438"/>
    </source>
</evidence>